<reference evidence="1" key="1">
    <citation type="submission" date="2018-11" db="EMBL/GenBank/DDBJ databases">
        <authorList>
            <consortium name="Genoscope - CEA"/>
            <person name="William W."/>
        </authorList>
    </citation>
    <scope>NUCLEOTIDE SEQUENCE</scope>
</reference>
<gene>
    <name evidence="1" type="ORF">BRAA09T41612Z</name>
</gene>
<sequence>MIMRIMIRCSSVKETKTSSDKSLGWSSTQTFTLFHLYG</sequence>
<dbReference type="EMBL" id="LR031568">
    <property type="protein sequence ID" value="VDC64001.1"/>
    <property type="molecule type" value="Genomic_DNA"/>
</dbReference>
<evidence type="ECO:0000313" key="1">
    <source>
        <dbReference type="EMBL" id="VDC64001.1"/>
    </source>
</evidence>
<name>A0A3P5YTE3_BRACM</name>
<dbReference type="AlphaFoldDB" id="A0A3P5YTE3"/>
<proteinExistence type="predicted"/>
<accession>A0A3P5YTE3</accession>
<protein>
    <submittedName>
        <fullName evidence="1">Uncharacterized protein</fullName>
    </submittedName>
</protein>
<organism evidence="1">
    <name type="scientific">Brassica campestris</name>
    <name type="common">Field mustard</name>
    <dbReference type="NCBI Taxonomy" id="3711"/>
    <lineage>
        <taxon>Eukaryota</taxon>
        <taxon>Viridiplantae</taxon>
        <taxon>Streptophyta</taxon>
        <taxon>Embryophyta</taxon>
        <taxon>Tracheophyta</taxon>
        <taxon>Spermatophyta</taxon>
        <taxon>Magnoliopsida</taxon>
        <taxon>eudicotyledons</taxon>
        <taxon>Gunneridae</taxon>
        <taxon>Pentapetalae</taxon>
        <taxon>rosids</taxon>
        <taxon>malvids</taxon>
        <taxon>Brassicales</taxon>
        <taxon>Brassicaceae</taxon>
        <taxon>Brassiceae</taxon>
        <taxon>Brassica</taxon>
    </lineage>
</organism>